<dbReference type="GO" id="GO:0001227">
    <property type="term" value="F:DNA-binding transcription repressor activity, RNA polymerase II-specific"/>
    <property type="evidence" value="ECO:0007669"/>
    <property type="project" value="TreeGrafter"/>
</dbReference>
<sequence>MSLKLYRPWTELETTQQEKSHYSERTIGVFVRDEEERGGTEAQLPRTEFSSAQIEVLESVFLINSYPGIDIREEFGTETAKTG</sequence>
<feature type="domain" description="Homeobox" evidence="5">
    <location>
        <begin position="45"/>
        <end position="78"/>
    </location>
</feature>
<dbReference type="CDD" id="cd00086">
    <property type="entry name" value="homeodomain"/>
    <property type="match status" value="1"/>
</dbReference>
<reference evidence="6 7" key="1">
    <citation type="submission" date="2021-04" db="EMBL/GenBank/DDBJ databases">
        <authorList>
            <person name="De Guttry C."/>
            <person name="Zahm M."/>
            <person name="Klopp C."/>
            <person name="Cabau C."/>
            <person name="Louis A."/>
            <person name="Berthelot C."/>
            <person name="Parey E."/>
            <person name="Roest Crollius H."/>
            <person name="Montfort J."/>
            <person name="Robinson-Rechavi M."/>
            <person name="Bucao C."/>
            <person name="Bouchez O."/>
            <person name="Gislard M."/>
            <person name="Lluch J."/>
            <person name="Milhes M."/>
            <person name="Lampietro C."/>
            <person name="Lopez Roques C."/>
            <person name="Donnadieu C."/>
            <person name="Braasch I."/>
            <person name="Desvignes T."/>
            <person name="Postlethwait J."/>
            <person name="Bobe J."/>
            <person name="Wedekind C."/>
            <person name="Guiguen Y."/>
        </authorList>
    </citation>
    <scope>NUCLEOTIDE SEQUENCE [LARGE SCALE GENOMIC DNA]</scope>
    <source>
        <strain evidence="6">Cs_M1</strain>
        <tissue evidence="6">Blood</tissue>
    </source>
</reference>
<dbReference type="SUPFAM" id="SSF46689">
    <property type="entry name" value="Homeodomain-like"/>
    <property type="match status" value="1"/>
</dbReference>
<dbReference type="GO" id="GO:0005634">
    <property type="term" value="C:nucleus"/>
    <property type="evidence" value="ECO:0007669"/>
    <property type="project" value="UniProtKB-SubCell"/>
</dbReference>
<evidence type="ECO:0000256" key="3">
    <source>
        <dbReference type="ARBA" id="ARBA00022473"/>
    </source>
</evidence>
<dbReference type="PANTHER" id="PTHR46966">
    <property type="entry name" value="HOMEOBOX EXPRESSED IN ES CELLS 1"/>
    <property type="match status" value="1"/>
</dbReference>
<keyword evidence="4" id="KW-0238">DNA-binding</keyword>
<gene>
    <name evidence="6" type="ORF">J4Q44_G00100050</name>
</gene>
<accession>A0AAN8LYQ1</accession>
<comment type="subcellular location">
    <subcellularLocation>
        <location evidence="1 4">Nucleus</location>
    </subcellularLocation>
</comment>
<keyword evidence="7" id="KW-1185">Reference proteome</keyword>
<evidence type="ECO:0000313" key="6">
    <source>
        <dbReference type="EMBL" id="KAK6318794.1"/>
    </source>
</evidence>
<name>A0AAN8LYQ1_9TELE</name>
<protein>
    <recommendedName>
        <fullName evidence="5">Homeobox domain-containing protein</fullName>
    </recommendedName>
</protein>
<dbReference type="InterPro" id="IPR001356">
    <property type="entry name" value="HD"/>
</dbReference>
<keyword evidence="3" id="KW-0217">Developmental protein</keyword>
<dbReference type="GO" id="GO:0021983">
    <property type="term" value="P:pituitary gland development"/>
    <property type="evidence" value="ECO:0007669"/>
    <property type="project" value="TreeGrafter"/>
</dbReference>
<dbReference type="InterPro" id="IPR043402">
    <property type="entry name" value="Hesx1"/>
</dbReference>
<dbReference type="Pfam" id="PF00046">
    <property type="entry name" value="Homeodomain"/>
    <property type="match status" value="1"/>
</dbReference>
<dbReference type="EMBL" id="JAGTTL010000008">
    <property type="protein sequence ID" value="KAK6318794.1"/>
    <property type="molecule type" value="Genomic_DNA"/>
</dbReference>
<dbReference type="GO" id="GO:0000978">
    <property type="term" value="F:RNA polymerase II cis-regulatory region sequence-specific DNA binding"/>
    <property type="evidence" value="ECO:0007669"/>
    <property type="project" value="TreeGrafter"/>
</dbReference>
<dbReference type="InterPro" id="IPR009057">
    <property type="entry name" value="Homeodomain-like_sf"/>
</dbReference>
<evidence type="ECO:0000256" key="2">
    <source>
        <dbReference type="ARBA" id="ARBA00006791"/>
    </source>
</evidence>
<keyword evidence="4" id="KW-0539">Nucleus</keyword>
<evidence type="ECO:0000259" key="5">
    <source>
        <dbReference type="Pfam" id="PF00046"/>
    </source>
</evidence>
<dbReference type="Gene3D" id="1.10.10.60">
    <property type="entry name" value="Homeodomain-like"/>
    <property type="match status" value="1"/>
</dbReference>
<proteinExistence type="inferred from homology"/>
<evidence type="ECO:0000313" key="7">
    <source>
        <dbReference type="Proteomes" id="UP001356427"/>
    </source>
</evidence>
<organism evidence="6 7">
    <name type="scientific">Coregonus suidteri</name>
    <dbReference type="NCBI Taxonomy" id="861788"/>
    <lineage>
        <taxon>Eukaryota</taxon>
        <taxon>Metazoa</taxon>
        <taxon>Chordata</taxon>
        <taxon>Craniata</taxon>
        <taxon>Vertebrata</taxon>
        <taxon>Euteleostomi</taxon>
        <taxon>Actinopterygii</taxon>
        <taxon>Neopterygii</taxon>
        <taxon>Teleostei</taxon>
        <taxon>Protacanthopterygii</taxon>
        <taxon>Salmoniformes</taxon>
        <taxon>Salmonidae</taxon>
        <taxon>Coregoninae</taxon>
        <taxon>Coregonus</taxon>
    </lineage>
</organism>
<dbReference type="PANTHER" id="PTHR46966:SF1">
    <property type="entry name" value="HOMEOBOX EXPRESSED IN ES CELLS 1"/>
    <property type="match status" value="1"/>
</dbReference>
<keyword evidence="4" id="KW-0371">Homeobox</keyword>
<comment type="caution">
    <text evidence="6">The sequence shown here is derived from an EMBL/GenBank/DDBJ whole genome shotgun (WGS) entry which is preliminary data.</text>
</comment>
<dbReference type="Proteomes" id="UP001356427">
    <property type="component" value="Unassembled WGS sequence"/>
</dbReference>
<dbReference type="AlphaFoldDB" id="A0AAN8LYQ1"/>
<evidence type="ECO:0000256" key="1">
    <source>
        <dbReference type="ARBA" id="ARBA00004123"/>
    </source>
</evidence>
<evidence type="ECO:0000256" key="4">
    <source>
        <dbReference type="RuleBase" id="RU000682"/>
    </source>
</evidence>
<comment type="similarity">
    <text evidence="2">Belongs to the ANF homeobox family.</text>
</comment>